<dbReference type="GO" id="GO:0005840">
    <property type="term" value="C:ribosome"/>
    <property type="evidence" value="ECO:0007669"/>
    <property type="project" value="UniProtKB-KW"/>
</dbReference>
<sequence>MKNKIQRHPFGQMKTIIVQMTDGSIYESTMLFMGQTSGTREMEARNQHLLNTLMDVKKHSSWNPKLLGAYMETESNSQLSKFRNRFNSFELASRT</sequence>
<geneLocation type="mitochondrion" evidence="1"/>
<keyword evidence="1" id="KW-0689">Ribosomal protein</keyword>
<organism evidence="1">
    <name type="scientific">Moramonas marocensis</name>
    <dbReference type="NCBI Taxonomy" id="1805496"/>
    <lineage>
        <taxon>Eukaryota</taxon>
        <taxon>Discoba</taxon>
        <taxon>Jakobida</taxon>
        <taxon>Histionina</taxon>
        <taxon>Moramonas</taxon>
    </lineage>
</organism>
<protein>
    <submittedName>
        <fullName evidence="1">Ribosomal protein L31</fullName>
    </submittedName>
</protein>
<dbReference type="AlphaFoldDB" id="A0A140F2K4"/>
<reference evidence="1" key="1">
    <citation type="submission" date="2015-11" db="EMBL/GenBank/DDBJ databases">
        <authorList>
            <person name="Zhang Y."/>
            <person name="Guo Z."/>
        </authorList>
    </citation>
    <scope>NUCLEOTIDE SEQUENCE</scope>
</reference>
<dbReference type="EMBL" id="KU057175">
    <property type="protein sequence ID" value="AML60638.1"/>
    <property type="molecule type" value="Genomic_DNA"/>
</dbReference>
<evidence type="ECO:0000313" key="1">
    <source>
        <dbReference type="EMBL" id="AML60638.1"/>
    </source>
</evidence>
<keyword evidence="1" id="KW-0496">Mitochondrion</keyword>
<keyword evidence="1" id="KW-0687">Ribonucleoprotein</keyword>
<gene>
    <name evidence="1" type="ORF">Mmmito_0068</name>
</gene>
<accession>A0A140F2K4</accession>
<name>A0A140F2K4_9EUKA</name>
<proteinExistence type="predicted"/>
<reference evidence="1" key="2">
    <citation type="journal article" date="2016" name="Open Biol.">
        <title>Moramonas marocensis gen. nov., sp. nov.: a jakobid flagellate isolated from desert soil with a bacteria-like, but bloated mitochondrial genome.</title>
        <authorList>
            <person name="Strassert J.F."/>
            <person name="Tikhonenkov D.V."/>
            <person name="Pombert J.F."/>
            <person name="Kolisko M."/>
            <person name="Tai V."/>
            <person name="Mylnikov A.P."/>
            <person name="Keeling P.J."/>
        </authorList>
    </citation>
    <scope>NUCLEOTIDE SEQUENCE</scope>
</reference>